<dbReference type="PANTHER" id="PTHR47427:SF1">
    <property type="entry name" value="PROTEIN STE12"/>
    <property type="match status" value="1"/>
</dbReference>
<proteinExistence type="inferred from homology"/>
<evidence type="ECO:0000256" key="3">
    <source>
        <dbReference type="ARBA" id="ARBA00023163"/>
    </source>
</evidence>
<dbReference type="AlphaFoldDB" id="A0A9P8Q4Y8"/>
<dbReference type="GO" id="GO:1990527">
    <property type="term" value="C:Tec1p-Ste12p-Dig1p complex"/>
    <property type="evidence" value="ECO:0007669"/>
    <property type="project" value="TreeGrafter"/>
</dbReference>
<gene>
    <name evidence="7" type="ORF">WICPIJ_005832</name>
</gene>
<evidence type="ECO:0000256" key="2">
    <source>
        <dbReference type="ARBA" id="ARBA00023015"/>
    </source>
</evidence>
<dbReference type="GO" id="GO:0003700">
    <property type="term" value="F:DNA-binding transcription factor activity"/>
    <property type="evidence" value="ECO:0007669"/>
    <property type="project" value="InterPro"/>
</dbReference>
<evidence type="ECO:0000313" key="8">
    <source>
        <dbReference type="Proteomes" id="UP000774326"/>
    </source>
</evidence>
<feature type="region of interest" description="Disordered" evidence="6">
    <location>
        <begin position="501"/>
        <end position="648"/>
    </location>
</feature>
<dbReference type="InterPro" id="IPR003120">
    <property type="entry name" value="Ste12"/>
</dbReference>
<feature type="compositionally biased region" description="Low complexity" evidence="6">
    <location>
        <begin position="537"/>
        <end position="554"/>
    </location>
</feature>
<dbReference type="Proteomes" id="UP000774326">
    <property type="component" value="Unassembled WGS sequence"/>
</dbReference>
<feature type="compositionally biased region" description="Polar residues" evidence="6">
    <location>
        <begin position="593"/>
        <end position="620"/>
    </location>
</feature>
<dbReference type="PANTHER" id="PTHR47427">
    <property type="entry name" value="PROTEIN STE12"/>
    <property type="match status" value="1"/>
</dbReference>
<evidence type="ECO:0000256" key="4">
    <source>
        <dbReference type="ARBA" id="ARBA00023242"/>
    </source>
</evidence>
<evidence type="ECO:0000313" key="7">
    <source>
        <dbReference type="EMBL" id="KAH3683187.1"/>
    </source>
</evidence>
<protein>
    <submittedName>
        <fullName evidence="7">Uncharacterized protein</fullName>
    </submittedName>
</protein>
<keyword evidence="3" id="KW-0804">Transcription</keyword>
<sequence length="648" mass="72857">MSQAPATTTEIAATGITPEQVEENLRLIEDLKFFLATAPANWQKNQIIRRYYLNHDEGFVSCVYWNNLYFITGTDIVRCIVYRFEHFGRIIVDRKKFEEGIFSDLRGLKCGTDAVLEPSKSPFLDFLHKSSCLRTQKKQKVFFWFSVPHDKLFTDALERDLKKEGQGLEGTTRSKYEPSLSFNYDSTKNLSEQLLEFVKRDTPVEEFSDVNNQDDNSTIPINTPSDTNFDSQFNTPNEAGISPQVVTFNEDGKGSLQESEITHTVLRDDDDFPLDFFPAQLTGFPPFATAPIQQPQMDATGRILIDPSIFLNPPESYNEQSLLDQTYAKTPFFQTEFDNSAKSDRAPAGAEGETPTAGDADTGEDYQDLFDPPATAMNSFLPPQFYPQQPQFYPMPMVNRMSNAQFYDSQLTGGQSNIDMDSFLPPQPTGYPGMMMMMPQQPYYYHQPVPHQFMYDPYQQFDPQMMPGFGTDQFEGMGNVTNDDDAFLYENQNPMSSPFGRFFPSFQATAPPPQSPRNSRVVNTSNGGRFKVGKPGSSNLKHSTSNKTTTSSNKGATFIMKQVQRSVIDSQEELDQSGKTDESTGAADKEYNSLPTPESTVPENQRQSRNTNAEMTSTADAGTEGDQLGDELSSFLEEAGDHVEQENK</sequence>
<dbReference type="GO" id="GO:1990526">
    <property type="term" value="C:Ste12p-Dig1p-Dig2p complex"/>
    <property type="evidence" value="ECO:0007669"/>
    <property type="project" value="TreeGrafter"/>
</dbReference>
<reference evidence="7" key="2">
    <citation type="submission" date="2021-01" db="EMBL/GenBank/DDBJ databases">
        <authorList>
            <person name="Schikora-Tamarit M.A."/>
        </authorList>
    </citation>
    <scope>NUCLEOTIDE SEQUENCE</scope>
    <source>
        <strain evidence="7">CBS2887</strain>
    </source>
</reference>
<dbReference type="Pfam" id="PF02200">
    <property type="entry name" value="STE"/>
    <property type="match status" value="1"/>
</dbReference>
<comment type="caution">
    <text evidence="7">The sequence shown here is derived from an EMBL/GenBank/DDBJ whole genome shotgun (WGS) entry which is preliminary data.</text>
</comment>
<dbReference type="EMBL" id="JAEUBG010003211">
    <property type="protein sequence ID" value="KAH3683187.1"/>
    <property type="molecule type" value="Genomic_DNA"/>
</dbReference>
<keyword evidence="2" id="KW-0805">Transcription regulation</keyword>
<reference evidence="7" key="1">
    <citation type="journal article" date="2021" name="Open Biol.">
        <title>Shared evolutionary footprints suggest mitochondrial oxidative damage underlies multiple complex I losses in fungi.</title>
        <authorList>
            <person name="Schikora-Tamarit M.A."/>
            <person name="Marcet-Houben M."/>
            <person name="Nosek J."/>
            <person name="Gabaldon T."/>
        </authorList>
    </citation>
    <scope>NUCLEOTIDE SEQUENCE</scope>
    <source>
        <strain evidence="7">CBS2887</strain>
    </source>
</reference>
<name>A0A9P8Q4Y8_WICPI</name>
<keyword evidence="8" id="KW-1185">Reference proteome</keyword>
<comment type="subcellular location">
    <subcellularLocation>
        <location evidence="1">Nucleus</location>
    </subcellularLocation>
</comment>
<feature type="compositionally biased region" description="Polar residues" evidence="6">
    <location>
        <begin position="516"/>
        <end position="527"/>
    </location>
</feature>
<dbReference type="InterPro" id="IPR052127">
    <property type="entry name" value="STE12_transcription_factor"/>
</dbReference>
<dbReference type="OrthoDB" id="1095242at2759"/>
<feature type="compositionally biased region" description="Basic and acidic residues" evidence="6">
    <location>
        <begin position="639"/>
        <end position="648"/>
    </location>
</feature>
<keyword evidence="4" id="KW-0539">Nucleus</keyword>
<evidence type="ECO:0000256" key="5">
    <source>
        <dbReference type="ARBA" id="ARBA00024345"/>
    </source>
</evidence>
<evidence type="ECO:0000256" key="1">
    <source>
        <dbReference type="ARBA" id="ARBA00004123"/>
    </source>
</evidence>
<accession>A0A9P8Q4Y8</accession>
<dbReference type="GO" id="GO:0005634">
    <property type="term" value="C:nucleus"/>
    <property type="evidence" value="ECO:0007669"/>
    <property type="project" value="UniProtKB-SubCell"/>
</dbReference>
<comment type="similarity">
    <text evidence="5">Belongs to the STE12 transcription factor family.</text>
</comment>
<dbReference type="SMART" id="SM00424">
    <property type="entry name" value="STE"/>
    <property type="match status" value="1"/>
</dbReference>
<feature type="region of interest" description="Disordered" evidence="6">
    <location>
        <begin position="339"/>
        <end position="364"/>
    </location>
</feature>
<feature type="compositionally biased region" description="Basic and acidic residues" evidence="6">
    <location>
        <begin position="576"/>
        <end position="591"/>
    </location>
</feature>
<evidence type="ECO:0000256" key="6">
    <source>
        <dbReference type="SAM" id="MobiDB-lite"/>
    </source>
</evidence>
<dbReference type="GO" id="GO:2000220">
    <property type="term" value="P:regulation of pseudohyphal growth"/>
    <property type="evidence" value="ECO:0007669"/>
    <property type="project" value="TreeGrafter"/>
</dbReference>
<organism evidence="7 8">
    <name type="scientific">Wickerhamomyces pijperi</name>
    <name type="common">Yeast</name>
    <name type="synonym">Pichia pijperi</name>
    <dbReference type="NCBI Taxonomy" id="599730"/>
    <lineage>
        <taxon>Eukaryota</taxon>
        <taxon>Fungi</taxon>
        <taxon>Dikarya</taxon>
        <taxon>Ascomycota</taxon>
        <taxon>Saccharomycotina</taxon>
        <taxon>Saccharomycetes</taxon>
        <taxon>Phaffomycetales</taxon>
        <taxon>Wickerhamomycetaceae</taxon>
        <taxon>Wickerhamomyces</taxon>
    </lineage>
</organism>